<dbReference type="PaxDb" id="55529-EKX33997"/>
<dbReference type="RefSeq" id="XP_005820977.1">
    <property type="nucleotide sequence ID" value="XM_005820920.1"/>
</dbReference>
<keyword evidence="3" id="KW-1185">Reference proteome</keyword>
<evidence type="ECO:0000313" key="2">
    <source>
        <dbReference type="EnsemblProtists" id="EKX33997"/>
    </source>
</evidence>
<name>L1ID25_GUITC</name>
<dbReference type="AlphaFoldDB" id="L1ID25"/>
<evidence type="ECO:0000313" key="3">
    <source>
        <dbReference type="Proteomes" id="UP000011087"/>
    </source>
</evidence>
<proteinExistence type="predicted"/>
<evidence type="ECO:0000313" key="1">
    <source>
        <dbReference type="EMBL" id="EKX33997.1"/>
    </source>
</evidence>
<reference evidence="1 3" key="1">
    <citation type="journal article" date="2012" name="Nature">
        <title>Algal genomes reveal evolutionary mosaicism and the fate of nucleomorphs.</title>
        <authorList>
            <consortium name="DOE Joint Genome Institute"/>
            <person name="Curtis B.A."/>
            <person name="Tanifuji G."/>
            <person name="Burki F."/>
            <person name="Gruber A."/>
            <person name="Irimia M."/>
            <person name="Maruyama S."/>
            <person name="Arias M.C."/>
            <person name="Ball S.G."/>
            <person name="Gile G.H."/>
            <person name="Hirakawa Y."/>
            <person name="Hopkins J.F."/>
            <person name="Kuo A."/>
            <person name="Rensing S.A."/>
            <person name="Schmutz J."/>
            <person name="Symeonidi A."/>
            <person name="Elias M."/>
            <person name="Eveleigh R.J."/>
            <person name="Herman E.K."/>
            <person name="Klute M.J."/>
            <person name="Nakayama T."/>
            <person name="Obornik M."/>
            <person name="Reyes-Prieto A."/>
            <person name="Armbrust E.V."/>
            <person name="Aves S.J."/>
            <person name="Beiko R.G."/>
            <person name="Coutinho P."/>
            <person name="Dacks J.B."/>
            <person name="Durnford D.G."/>
            <person name="Fast N.M."/>
            <person name="Green B.R."/>
            <person name="Grisdale C.J."/>
            <person name="Hempel F."/>
            <person name="Henrissat B."/>
            <person name="Hoppner M.P."/>
            <person name="Ishida K."/>
            <person name="Kim E."/>
            <person name="Koreny L."/>
            <person name="Kroth P.G."/>
            <person name="Liu Y."/>
            <person name="Malik S.B."/>
            <person name="Maier U.G."/>
            <person name="McRose D."/>
            <person name="Mock T."/>
            <person name="Neilson J.A."/>
            <person name="Onodera N.T."/>
            <person name="Poole A.M."/>
            <person name="Pritham E.J."/>
            <person name="Richards T.A."/>
            <person name="Rocap G."/>
            <person name="Roy S.W."/>
            <person name="Sarai C."/>
            <person name="Schaack S."/>
            <person name="Shirato S."/>
            <person name="Slamovits C.H."/>
            <person name="Spencer D.F."/>
            <person name="Suzuki S."/>
            <person name="Worden A.Z."/>
            <person name="Zauner S."/>
            <person name="Barry K."/>
            <person name="Bell C."/>
            <person name="Bharti A.K."/>
            <person name="Crow J.A."/>
            <person name="Grimwood J."/>
            <person name="Kramer R."/>
            <person name="Lindquist E."/>
            <person name="Lucas S."/>
            <person name="Salamov A."/>
            <person name="McFadden G.I."/>
            <person name="Lane C.E."/>
            <person name="Keeling P.J."/>
            <person name="Gray M.W."/>
            <person name="Grigoriev I.V."/>
            <person name="Archibald J.M."/>
        </authorList>
    </citation>
    <scope>NUCLEOTIDE SEQUENCE</scope>
    <source>
        <strain evidence="1 3">CCMP2712</strain>
    </source>
</reference>
<dbReference type="KEGG" id="gtt:GUITHDRAFT_155868"/>
<gene>
    <name evidence="1" type="ORF">GUITHDRAFT_155868</name>
</gene>
<dbReference type="Proteomes" id="UP000011087">
    <property type="component" value="Unassembled WGS sequence"/>
</dbReference>
<sequence>MYLSEYFNTLCRTHASLFAFERAVYAVEVEIPMVRSNHGSLPGTPEKIMFRT</sequence>
<dbReference type="EnsemblProtists" id="EKX33997">
    <property type="protein sequence ID" value="EKX33997"/>
    <property type="gene ID" value="GUITHDRAFT_155868"/>
</dbReference>
<reference evidence="2" key="3">
    <citation type="submission" date="2016-03" db="UniProtKB">
        <authorList>
            <consortium name="EnsemblProtists"/>
        </authorList>
    </citation>
    <scope>IDENTIFICATION</scope>
</reference>
<dbReference type="GeneID" id="17290732"/>
<accession>L1ID25</accession>
<protein>
    <submittedName>
        <fullName evidence="1 2">Uncharacterized protein</fullName>
    </submittedName>
</protein>
<reference evidence="3" key="2">
    <citation type="submission" date="2012-11" db="EMBL/GenBank/DDBJ databases">
        <authorList>
            <person name="Kuo A."/>
            <person name="Curtis B.A."/>
            <person name="Tanifuji G."/>
            <person name="Burki F."/>
            <person name="Gruber A."/>
            <person name="Irimia M."/>
            <person name="Maruyama S."/>
            <person name="Arias M.C."/>
            <person name="Ball S.G."/>
            <person name="Gile G.H."/>
            <person name="Hirakawa Y."/>
            <person name="Hopkins J.F."/>
            <person name="Rensing S.A."/>
            <person name="Schmutz J."/>
            <person name="Symeonidi A."/>
            <person name="Elias M."/>
            <person name="Eveleigh R.J."/>
            <person name="Herman E.K."/>
            <person name="Klute M.J."/>
            <person name="Nakayama T."/>
            <person name="Obornik M."/>
            <person name="Reyes-Prieto A."/>
            <person name="Armbrust E.V."/>
            <person name="Aves S.J."/>
            <person name="Beiko R.G."/>
            <person name="Coutinho P."/>
            <person name="Dacks J.B."/>
            <person name="Durnford D.G."/>
            <person name="Fast N.M."/>
            <person name="Green B.R."/>
            <person name="Grisdale C."/>
            <person name="Hempe F."/>
            <person name="Henrissat B."/>
            <person name="Hoppner M.P."/>
            <person name="Ishida K.-I."/>
            <person name="Kim E."/>
            <person name="Koreny L."/>
            <person name="Kroth P.G."/>
            <person name="Liu Y."/>
            <person name="Malik S.-B."/>
            <person name="Maier U.G."/>
            <person name="McRose D."/>
            <person name="Mock T."/>
            <person name="Neilson J.A."/>
            <person name="Onodera N.T."/>
            <person name="Poole A.M."/>
            <person name="Pritham E.J."/>
            <person name="Richards T.A."/>
            <person name="Rocap G."/>
            <person name="Roy S.W."/>
            <person name="Sarai C."/>
            <person name="Schaack S."/>
            <person name="Shirato S."/>
            <person name="Slamovits C.H."/>
            <person name="Spencer D.F."/>
            <person name="Suzuki S."/>
            <person name="Worden A.Z."/>
            <person name="Zauner S."/>
            <person name="Barry K."/>
            <person name="Bell C."/>
            <person name="Bharti A.K."/>
            <person name="Crow J.A."/>
            <person name="Grimwood J."/>
            <person name="Kramer R."/>
            <person name="Lindquist E."/>
            <person name="Lucas S."/>
            <person name="Salamov A."/>
            <person name="McFadden G.I."/>
            <person name="Lane C.E."/>
            <person name="Keeling P.J."/>
            <person name="Gray M.W."/>
            <person name="Grigoriev I.V."/>
            <person name="Archibald J.M."/>
        </authorList>
    </citation>
    <scope>NUCLEOTIDE SEQUENCE</scope>
    <source>
        <strain evidence="3">CCMP2712</strain>
    </source>
</reference>
<dbReference type="EMBL" id="JH993122">
    <property type="protein sequence ID" value="EKX33997.1"/>
    <property type="molecule type" value="Genomic_DNA"/>
</dbReference>
<dbReference type="HOGENOM" id="CLU_3091360_0_0_1"/>
<organism evidence="1">
    <name type="scientific">Guillardia theta (strain CCMP2712)</name>
    <name type="common">Cryptophyte</name>
    <dbReference type="NCBI Taxonomy" id="905079"/>
    <lineage>
        <taxon>Eukaryota</taxon>
        <taxon>Cryptophyceae</taxon>
        <taxon>Pyrenomonadales</taxon>
        <taxon>Geminigeraceae</taxon>
        <taxon>Guillardia</taxon>
    </lineage>
</organism>